<keyword evidence="19" id="KW-1185">Reference proteome</keyword>
<dbReference type="InterPro" id="IPR014018">
    <property type="entry name" value="SecA_motor_DEAD"/>
</dbReference>
<keyword evidence="3 12" id="KW-0813">Transport</keyword>
<dbReference type="InterPro" id="IPR044722">
    <property type="entry name" value="SecA_SF2_C"/>
</dbReference>
<dbReference type="InterPro" id="IPR027417">
    <property type="entry name" value="P-loop_NTPase"/>
</dbReference>
<dbReference type="InterPro" id="IPR011116">
    <property type="entry name" value="SecA_Wing/Scaffold"/>
</dbReference>
<comment type="function">
    <text evidence="12">Part of the Sec protein translocase complex. Interacts with the SecYEG preprotein conducting channel. Has a central role in coupling the hydrolysis of ATP to the transfer of proteins into and across the cell membrane, serving as an ATP-driven molecular motor driving the stepwise translocation of polypeptide chains across the membrane.</text>
</comment>
<dbReference type="Gene3D" id="1.10.3060.10">
    <property type="entry name" value="Helical scaffold and wing domains of SecA"/>
    <property type="match status" value="1"/>
</dbReference>
<feature type="domain" description="Helicase ATP-binding" evidence="15">
    <location>
        <begin position="88"/>
        <end position="247"/>
    </location>
</feature>
<evidence type="ECO:0000256" key="11">
    <source>
        <dbReference type="ARBA" id="ARBA00023136"/>
    </source>
</evidence>
<feature type="compositionally biased region" description="Basic residues" evidence="14">
    <location>
        <begin position="827"/>
        <end position="842"/>
    </location>
</feature>
<dbReference type="HAMAP" id="MF_01382">
    <property type="entry name" value="SecA"/>
    <property type="match status" value="1"/>
</dbReference>
<dbReference type="PANTHER" id="PTHR30612">
    <property type="entry name" value="SECA INNER MEMBRANE COMPONENT OF SEC PROTEIN SECRETION SYSTEM"/>
    <property type="match status" value="1"/>
</dbReference>
<dbReference type="CDD" id="cd17928">
    <property type="entry name" value="DEXDc_SecA"/>
    <property type="match status" value="1"/>
</dbReference>
<dbReference type="PROSITE" id="PS01312">
    <property type="entry name" value="SECA"/>
    <property type="match status" value="1"/>
</dbReference>
<dbReference type="InterPro" id="IPR011130">
    <property type="entry name" value="SecA_preprotein_X-link_dom"/>
</dbReference>
<dbReference type="InterPro" id="IPR036266">
    <property type="entry name" value="SecA_Wing/Scaffold_sf"/>
</dbReference>
<dbReference type="NCBIfam" id="NF006630">
    <property type="entry name" value="PRK09200.1"/>
    <property type="match status" value="1"/>
</dbReference>
<feature type="domain" description="SecA family profile" evidence="17">
    <location>
        <begin position="2"/>
        <end position="572"/>
    </location>
</feature>
<evidence type="ECO:0000256" key="9">
    <source>
        <dbReference type="ARBA" id="ARBA00022967"/>
    </source>
</evidence>
<comment type="subunit">
    <text evidence="12">Monomer and homodimer. Part of the essential Sec protein translocation apparatus which comprises SecA, SecYEG and auxiliary proteins SecDF. Other proteins may also be involved.</text>
</comment>
<keyword evidence="11 12" id="KW-0472">Membrane</keyword>
<feature type="domain" description="Helicase C-terminal" evidence="16">
    <location>
        <begin position="416"/>
        <end position="574"/>
    </location>
</feature>
<dbReference type="Pfam" id="PF21090">
    <property type="entry name" value="P-loop_SecA"/>
    <property type="match status" value="1"/>
</dbReference>
<evidence type="ECO:0000256" key="3">
    <source>
        <dbReference type="ARBA" id="ARBA00022448"/>
    </source>
</evidence>
<proteinExistence type="inferred from homology"/>
<dbReference type="Proteomes" id="UP001484199">
    <property type="component" value="Chromosome"/>
</dbReference>
<dbReference type="InterPro" id="IPR000185">
    <property type="entry name" value="SecA"/>
</dbReference>
<sequence>MIFNFVKKFFNSSDKYLKKIKPLLEQIKKFSDVFAKLNNEDFPKETERLQKLYHEGASLDDLLAEAFALSKEACKRVTGLVPYDVQMLGAIVLHKGQIAEMKTGEGKTLTSVMPAYLNALSGQGVHIVTVNEYLARRESEGQIGDVFRFLGMTVGLNIKEQNLQAKKLAYKCDILYSTNSELGFDYLRDNIQINVEDLLMTREYNYAIIDEVDSILIDEARTPLIISSPARQSIKFYRDANRFAKTLKQDCYEIDLESNTIELSEKGIQKAEIFFQIKNLYNGINYNLLHCIKNALKACFLMNKNKDYLVDNDRILIIDRFTGRVLHGRQFSDGLHQALEAKEGCHIEAETEISATITYQNFFRIYKKLSGMTGTAKTEEKEFINIYNMRVIEVPTNKVMIREDAPDFVFATLNEKWESLIQEIETRYKKKQPILIGTVTVEISEQISKNLKKRKIPHEVLNAKNHLKEAEIIAKAGQKGSITIATNMAGRGTDIRLGEGVVELGGLAVLGTERHESRRIDNQLRGRAGRQGDPGFSRFFVSGDDDLVQRFGANKIQNIIILLQKNKDKNNNNKHISFKFFTRFFTNMQKKIESSNFDYRKFILQFDSVLGLQREIIYQQRKEILMTDKIEELALNMITKTVDAKVKFFLFNKMLKKEEQNLIDFINYLEKLFLPKDSITIEELKEQIENTNTSDVDKKIIQLVHDKIVNILAKHKENLIIDDKEYYTQTLRLIMLRNIDNHFKTHISDMHTLSKSINFVSYGQQNVLTVYQEKGRIFFNEMIDKISYDITHMILKFSLVKEDLLEMNKQQESESKNNNLNQDSLNRKKKRTKHKIAKKPWN</sequence>
<evidence type="ECO:0000256" key="6">
    <source>
        <dbReference type="ARBA" id="ARBA00022741"/>
    </source>
</evidence>
<evidence type="ECO:0000256" key="13">
    <source>
        <dbReference type="RuleBase" id="RU003874"/>
    </source>
</evidence>
<dbReference type="PROSITE" id="PS51196">
    <property type="entry name" value="SECA_MOTOR_DEAD"/>
    <property type="match status" value="1"/>
</dbReference>
<feature type="binding site" evidence="12">
    <location>
        <begin position="104"/>
        <end position="108"/>
    </location>
    <ligand>
        <name>ATP</name>
        <dbReference type="ChEBI" id="CHEBI:30616"/>
    </ligand>
</feature>
<dbReference type="EMBL" id="CP146843">
    <property type="protein sequence ID" value="WYY26502.1"/>
    <property type="molecule type" value="Genomic_DNA"/>
</dbReference>
<dbReference type="Pfam" id="PF07517">
    <property type="entry name" value="SecA_DEAD"/>
    <property type="match status" value="1"/>
</dbReference>
<evidence type="ECO:0000256" key="4">
    <source>
        <dbReference type="ARBA" id="ARBA00022475"/>
    </source>
</evidence>
<evidence type="ECO:0000259" key="15">
    <source>
        <dbReference type="PROSITE" id="PS51192"/>
    </source>
</evidence>
<keyword evidence="6 12" id="KW-0547">Nucleotide-binding</keyword>
<comment type="catalytic activity">
    <reaction evidence="12">
        <text>ATP + H2O + cellular proteinSide 1 = ADP + phosphate + cellular proteinSide 2.</text>
        <dbReference type="EC" id="7.4.2.8"/>
    </reaction>
</comment>
<dbReference type="SMART" id="SM00958">
    <property type="entry name" value="SecA_PP_bind"/>
    <property type="match status" value="1"/>
</dbReference>
<evidence type="ECO:0000256" key="5">
    <source>
        <dbReference type="ARBA" id="ARBA00022490"/>
    </source>
</evidence>
<dbReference type="CDD" id="cd18803">
    <property type="entry name" value="SF2_C_secA"/>
    <property type="match status" value="1"/>
</dbReference>
<evidence type="ECO:0000256" key="1">
    <source>
        <dbReference type="ARBA" id="ARBA00004170"/>
    </source>
</evidence>
<evidence type="ECO:0000256" key="7">
    <source>
        <dbReference type="ARBA" id="ARBA00022840"/>
    </source>
</evidence>
<dbReference type="Gene3D" id="3.40.50.300">
    <property type="entry name" value="P-loop containing nucleotide triphosphate hydrolases"/>
    <property type="match status" value="3"/>
</dbReference>
<evidence type="ECO:0000256" key="8">
    <source>
        <dbReference type="ARBA" id="ARBA00022927"/>
    </source>
</evidence>
<dbReference type="SUPFAM" id="SSF81886">
    <property type="entry name" value="Helical scaffold and wing domains of SecA"/>
    <property type="match status" value="1"/>
</dbReference>
<keyword evidence="10 12" id="KW-0811">Translocation</keyword>
<keyword evidence="5 12" id="KW-0963">Cytoplasm</keyword>
<dbReference type="PROSITE" id="PS51192">
    <property type="entry name" value="HELICASE_ATP_BIND_1"/>
    <property type="match status" value="1"/>
</dbReference>
<dbReference type="EC" id="7.4.2.8" evidence="12"/>
<feature type="binding site" evidence="12">
    <location>
        <position position="86"/>
    </location>
    <ligand>
        <name>ATP</name>
        <dbReference type="ChEBI" id="CHEBI:30616"/>
    </ligand>
</feature>
<keyword evidence="8 12" id="KW-0653">Protein transport</keyword>
<dbReference type="PANTHER" id="PTHR30612:SF0">
    <property type="entry name" value="CHLOROPLAST PROTEIN-TRANSPORTING ATPASE"/>
    <property type="match status" value="1"/>
</dbReference>
<evidence type="ECO:0000259" key="16">
    <source>
        <dbReference type="PROSITE" id="PS51194"/>
    </source>
</evidence>
<dbReference type="SUPFAM" id="SSF52540">
    <property type="entry name" value="P-loop containing nucleoside triphosphate hydrolases"/>
    <property type="match status" value="2"/>
</dbReference>
<evidence type="ECO:0000313" key="19">
    <source>
        <dbReference type="Proteomes" id="UP001484199"/>
    </source>
</evidence>
<evidence type="ECO:0000256" key="10">
    <source>
        <dbReference type="ARBA" id="ARBA00023010"/>
    </source>
</evidence>
<dbReference type="InterPro" id="IPR020937">
    <property type="entry name" value="SecA_CS"/>
</dbReference>
<dbReference type="Pfam" id="PF01043">
    <property type="entry name" value="SecA_PP_bind"/>
    <property type="match status" value="1"/>
</dbReference>
<dbReference type="Gene3D" id="3.90.1440.10">
    <property type="entry name" value="SecA, preprotein cross-linking domain"/>
    <property type="match status" value="1"/>
</dbReference>
<dbReference type="InterPro" id="IPR011115">
    <property type="entry name" value="SecA_DEAD"/>
</dbReference>
<dbReference type="Pfam" id="PF07516">
    <property type="entry name" value="SecA_SW"/>
    <property type="match status" value="1"/>
</dbReference>
<evidence type="ECO:0000313" key="18">
    <source>
        <dbReference type="EMBL" id="WYY26502.1"/>
    </source>
</evidence>
<dbReference type="SUPFAM" id="SSF81767">
    <property type="entry name" value="Pre-protein crosslinking domain of SecA"/>
    <property type="match status" value="1"/>
</dbReference>
<dbReference type="InterPro" id="IPR001650">
    <property type="entry name" value="Helicase_C-like"/>
</dbReference>
<dbReference type="NCBIfam" id="TIGR00963">
    <property type="entry name" value="secA"/>
    <property type="match status" value="1"/>
</dbReference>
<protein>
    <recommendedName>
        <fullName evidence="12 13">Protein translocase subunit SecA</fullName>
        <ecNumber evidence="12">7.4.2.8</ecNumber>
    </recommendedName>
</protein>
<evidence type="ECO:0000256" key="12">
    <source>
        <dbReference type="HAMAP-Rule" id="MF_01382"/>
    </source>
</evidence>
<dbReference type="PROSITE" id="PS51194">
    <property type="entry name" value="HELICASE_CTER"/>
    <property type="match status" value="1"/>
</dbReference>
<feature type="region of interest" description="Disordered" evidence="14">
    <location>
        <begin position="810"/>
        <end position="842"/>
    </location>
</feature>
<evidence type="ECO:0000259" key="17">
    <source>
        <dbReference type="PROSITE" id="PS51196"/>
    </source>
</evidence>
<comment type="similarity">
    <text evidence="2 12 13">Belongs to the SecA family.</text>
</comment>
<accession>A0ABZ2UCM3</accession>
<reference evidence="18" key="1">
    <citation type="submission" date="2024-03" db="EMBL/GenBank/DDBJ databases">
        <title>The Complete Genome of 'Candidatus Phytoplasma fraxini' AshY1 from the Ash Yellows Group.</title>
        <authorList>
            <person name="Boehm J.W."/>
            <person name="Huettel B."/>
            <person name="Schneider B."/>
            <person name="Kube M."/>
        </authorList>
    </citation>
    <scope>NUCLEOTIDE SEQUENCE [LARGE SCALE GENOMIC DNA]</scope>
    <source>
        <strain evidence="18">AshY1</strain>
    </source>
</reference>
<comment type="subcellular location">
    <subcellularLocation>
        <location evidence="12">Cell membrane</location>
        <topology evidence="12">Peripheral membrane protein</topology>
        <orientation evidence="12">Cytoplasmic side</orientation>
    </subcellularLocation>
    <subcellularLocation>
        <location evidence="12">Cytoplasm</location>
    </subcellularLocation>
    <subcellularLocation>
        <location evidence="1">Membrane</location>
        <topology evidence="1">Peripheral membrane protein</topology>
    </subcellularLocation>
    <text evidence="12">Distribution is 50-50.</text>
</comment>
<evidence type="ECO:0000256" key="14">
    <source>
        <dbReference type="SAM" id="MobiDB-lite"/>
    </source>
</evidence>
<keyword evidence="9 12" id="KW-1278">Translocase</keyword>
<gene>
    <name evidence="12 18" type="primary">secA</name>
    <name evidence="18" type="ORF">AshY1_03890</name>
</gene>
<name>A0ABZ2UCM3_ASHYP</name>
<dbReference type="PRINTS" id="PR00906">
    <property type="entry name" value="SECA"/>
</dbReference>
<keyword evidence="7 12" id="KW-0067">ATP-binding</keyword>
<dbReference type="InterPro" id="IPR036670">
    <property type="entry name" value="SecA_X-link_sf"/>
</dbReference>
<dbReference type="InterPro" id="IPR014001">
    <property type="entry name" value="Helicase_ATP-bd"/>
</dbReference>
<keyword evidence="4 12" id="KW-1003">Cell membrane</keyword>
<dbReference type="SMART" id="SM00957">
    <property type="entry name" value="SecA_DEAD"/>
    <property type="match status" value="1"/>
</dbReference>
<feature type="binding site" evidence="12">
    <location>
        <position position="494"/>
    </location>
    <ligand>
        <name>ATP</name>
        <dbReference type="ChEBI" id="CHEBI:30616"/>
    </ligand>
</feature>
<evidence type="ECO:0000256" key="2">
    <source>
        <dbReference type="ARBA" id="ARBA00007650"/>
    </source>
</evidence>
<organism evidence="18 19">
    <name type="scientific">Ash yellows phytoplasma</name>
    <dbReference type="NCBI Taxonomy" id="35780"/>
    <lineage>
        <taxon>Bacteria</taxon>
        <taxon>Bacillati</taxon>
        <taxon>Mycoplasmatota</taxon>
        <taxon>Mollicutes</taxon>
        <taxon>Acholeplasmatales</taxon>
        <taxon>Acholeplasmataceae</taxon>
        <taxon>Candidatus Phytoplasma</taxon>
        <taxon>16SrVII (Ash yellows group)</taxon>
    </lineage>
</organism>